<reference evidence="3 4" key="1">
    <citation type="submission" date="2013-03" db="EMBL/GenBank/DDBJ databases">
        <title>The Genome Sequence of Cladophialophora yegresii CBS 114405.</title>
        <authorList>
            <consortium name="The Broad Institute Genomics Platform"/>
            <person name="Cuomo C."/>
            <person name="de Hoog S."/>
            <person name="Gorbushina A."/>
            <person name="Walker B."/>
            <person name="Young S.K."/>
            <person name="Zeng Q."/>
            <person name="Gargeya S."/>
            <person name="Fitzgerald M."/>
            <person name="Haas B."/>
            <person name="Abouelleil A."/>
            <person name="Allen A.W."/>
            <person name="Alvarado L."/>
            <person name="Arachchi H.M."/>
            <person name="Berlin A.M."/>
            <person name="Chapman S.B."/>
            <person name="Gainer-Dewar J."/>
            <person name="Goldberg J."/>
            <person name="Griggs A."/>
            <person name="Gujja S."/>
            <person name="Hansen M."/>
            <person name="Howarth C."/>
            <person name="Imamovic A."/>
            <person name="Ireland A."/>
            <person name="Larimer J."/>
            <person name="McCowan C."/>
            <person name="Murphy C."/>
            <person name="Pearson M."/>
            <person name="Poon T.W."/>
            <person name="Priest M."/>
            <person name="Roberts A."/>
            <person name="Saif S."/>
            <person name="Shea T."/>
            <person name="Sisk P."/>
            <person name="Sykes S."/>
            <person name="Wortman J."/>
            <person name="Nusbaum C."/>
            <person name="Birren B."/>
        </authorList>
    </citation>
    <scope>NUCLEOTIDE SEQUENCE [LARGE SCALE GENOMIC DNA]</scope>
    <source>
        <strain evidence="3 4">CBS 114405</strain>
    </source>
</reference>
<sequence>MAEQPPPPSASRIKLPNAQPYYNYQPLREGWIRLVRIRSVPSSSRRLHPPDDALEADIHVVFEEYSLQNCPTYIALSYTWGNATVTDPTSTVFTTELRCYPIFCERELLRTTRNLRDALRRLRGPKHTRVSSETKTTSKFLTEAFENTDLYWIDALCVDQDDLAERAAQVALMSKIYGQASSCIVFLGESDEHSMVALELVHRFAEDKSLSDFTHSNENRAKDKVALRLNGLPRYQRHALSMLLARRYFNRIWVLQEIMLASRVIGLLGSLAINFEVLFTFGQLLLSAKTDRTCEALDNITVESEQLAVLEGDGPFPFQAVMNMAMVLGARMSFHRGDTPSLIHIVPMSFMCRVTDQRDRVYGILAISAELQENDRPNIPVDYNLPVDQVYINATVAFSLRRNDLEFLALVGEHAKVNITLPSWCPDYSTRYFWLRALGGAVKWHFGPLWTFPATIEFRDNRKLIVQGIHYDTLAGTATTGLFDPTDTLRCVKPSQLLGLALNLRREASQSVSIRWVWCGRFLSPNNLLTRQQVHYENRDAVEVIVHARLLEPNEGTSLHGAVFAQFDHPDYAFAYPMVAKGLWSLTTPRFAKFSGHGGSRSNGGHHQPHLSSGASEHPFLTR</sequence>
<comment type="caution">
    <text evidence="3">The sequence shown here is derived from an EMBL/GenBank/DDBJ whole genome shotgun (WGS) entry which is preliminary data.</text>
</comment>
<evidence type="ECO:0000256" key="1">
    <source>
        <dbReference type="SAM" id="MobiDB-lite"/>
    </source>
</evidence>
<accession>W9VMH5</accession>
<organism evidence="3 4">
    <name type="scientific">Cladophialophora yegresii CBS 114405</name>
    <dbReference type="NCBI Taxonomy" id="1182544"/>
    <lineage>
        <taxon>Eukaryota</taxon>
        <taxon>Fungi</taxon>
        <taxon>Dikarya</taxon>
        <taxon>Ascomycota</taxon>
        <taxon>Pezizomycotina</taxon>
        <taxon>Eurotiomycetes</taxon>
        <taxon>Chaetothyriomycetidae</taxon>
        <taxon>Chaetothyriales</taxon>
        <taxon>Herpotrichiellaceae</taxon>
        <taxon>Cladophialophora</taxon>
    </lineage>
</organism>
<evidence type="ECO:0000313" key="3">
    <source>
        <dbReference type="EMBL" id="EXJ56733.1"/>
    </source>
</evidence>
<dbReference type="VEuPathDB" id="FungiDB:A1O7_07077"/>
<name>W9VMH5_9EURO</name>
<dbReference type="InterPro" id="IPR010730">
    <property type="entry name" value="HET"/>
</dbReference>
<gene>
    <name evidence="3" type="ORF">A1O7_07077</name>
</gene>
<dbReference type="InterPro" id="IPR052895">
    <property type="entry name" value="HetReg/Transcr_Mod"/>
</dbReference>
<feature type="region of interest" description="Disordered" evidence="1">
    <location>
        <begin position="595"/>
        <end position="623"/>
    </location>
</feature>
<dbReference type="PANTHER" id="PTHR24148">
    <property type="entry name" value="ANKYRIN REPEAT DOMAIN-CONTAINING PROTEIN 39 HOMOLOG-RELATED"/>
    <property type="match status" value="1"/>
</dbReference>
<evidence type="ECO:0000259" key="2">
    <source>
        <dbReference type="Pfam" id="PF06985"/>
    </source>
</evidence>
<dbReference type="PANTHER" id="PTHR24148:SF73">
    <property type="entry name" value="HET DOMAIN PROTEIN (AFU_ORTHOLOGUE AFUA_8G01020)"/>
    <property type="match status" value="1"/>
</dbReference>
<dbReference type="AlphaFoldDB" id="W9VMH5"/>
<dbReference type="Pfam" id="PF06985">
    <property type="entry name" value="HET"/>
    <property type="match status" value="1"/>
</dbReference>
<dbReference type="Proteomes" id="UP000019473">
    <property type="component" value="Unassembled WGS sequence"/>
</dbReference>
<dbReference type="HOGENOM" id="CLU_438709_0_0_1"/>
<keyword evidence="4" id="KW-1185">Reference proteome</keyword>
<evidence type="ECO:0000313" key="4">
    <source>
        <dbReference type="Proteomes" id="UP000019473"/>
    </source>
</evidence>
<dbReference type="EMBL" id="AMGW01000005">
    <property type="protein sequence ID" value="EXJ56733.1"/>
    <property type="molecule type" value="Genomic_DNA"/>
</dbReference>
<protein>
    <recommendedName>
        <fullName evidence="2">Heterokaryon incompatibility domain-containing protein</fullName>
    </recommendedName>
</protein>
<dbReference type="OrthoDB" id="3557394at2759"/>
<dbReference type="GeneID" id="19181652"/>
<proteinExistence type="predicted"/>
<dbReference type="RefSeq" id="XP_007759267.1">
    <property type="nucleotide sequence ID" value="XM_007761077.1"/>
</dbReference>
<feature type="domain" description="Heterokaryon incompatibility" evidence="2">
    <location>
        <begin position="73"/>
        <end position="257"/>
    </location>
</feature>